<dbReference type="Proteomes" id="UP001216907">
    <property type="component" value="Unassembled WGS sequence"/>
</dbReference>
<proteinExistence type="predicted"/>
<sequence length="107" mass="11795">MTITLVIPPLVTLATFFTGLAVGWIRTDFYQLRFLVQILMMGPIAIALGSLATTILSHYLLGASWNLSQDNSAPRRLWVTVVVHIANLVAIFLVLSQAIQRWGGWGS</sequence>
<feature type="transmembrane region" description="Helical" evidence="1">
    <location>
        <begin position="77"/>
        <end position="95"/>
    </location>
</feature>
<feature type="transmembrane region" description="Helical" evidence="1">
    <location>
        <begin position="6"/>
        <end position="25"/>
    </location>
</feature>
<gene>
    <name evidence="2" type="ORF">PZE19_30425</name>
</gene>
<keyword evidence="1" id="KW-0472">Membrane</keyword>
<keyword evidence="3" id="KW-1185">Reference proteome</keyword>
<dbReference type="EMBL" id="JARRAG010000003">
    <property type="protein sequence ID" value="MDG3008103.1"/>
    <property type="molecule type" value="Genomic_DNA"/>
</dbReference>
<dbReference type="RefSeq" id="WP_277864430.1">
    <property type="nucleotide sequence ID" value="NZ_JARRAG010000003.1"/>
</dbReference>
<keyword evidence="1" id="KW-0812">Transmembrane</keyword>
<reference evidence="2 3" key="1">
    <citation type="submission" date="2023-03" db="EMBL/GenBank/DDBJ databases">
        <title>Paludisphaera mucosa sp. nov. a novel planctomycete from northern fen.</title>
        <authorList>
            <person name="Ivanova A."/>
        </authorList>
    </citation>
    <scope>NUCLEOTIDE SEQUENCE [LARGE SCALE GENOMIC DNA]</scope>
    <source>
        <strain evidence="2 3">Pla2</strain>
    </source>
</reference>
<feature type="transmembrane region" description="Helical" evidence="1">
    <location>
        <begin position="34"/>
        <end position="57"/>
    </location>
</feature>
<organism evidence="2 3">
    <name type="scientific">Paludisphaera mucosa</name>
    <dbReference type="NCBI Taxonomy" id="3030827"/>
    <lineage>
        <taxon>Bacteria</taxon>
        <taxon>Pseudomonadati</taxon>
        <taxon>Planctomycetota</taxon>
        <taxon>Planctomycetia</taxon>
        <taxon>Isosphaerales</taxon>
        <taxon>Isosphaeraceae</taxon>
        <taxon>Paludisphaera</taxon>
    </lineage>
</organism>
<accession>A0ABT6FKK2</accession>
<keyword evidence="1" id="KW-1133">Transmembrane helix</keyword>
<name>A0ABT6FKK2_9BACT</name>
<protein>
    <submittedName>
        <fullName evidence="2">Uncharacterized protein</fullName>
    </submittedName>
</protein>
<evidence type="ECO:0000313" key="2">
    <source>
        <dbReference type="EMBL" id="MDG3008103.1"/>
    </source>
</evidence>
<comment type="caution">
    <text evidence="2">The sequence shown here is derived from an EMBL/GenBank/DDBJ whole genome shotgun (WGS) entry which is preliminary data.</text>
</comment>
<evidence type="ECO:0000256" key="1">
    <source>
        <dbReference type="SAM" id="Phobius"/>
    </source>
</evidence>
<evidence type="ECO:0000313" key="3">
    <source>
        <dbReference type="Proteomes" id="UP001216907"/>
    </source>
</evidence>